<dbReference type="Proteomes" id="UP000199208">
    <property type="component" value="Unassembled WGS sequence"/>
</dbReference>
<reference evidence="7 8" key="1">
    <citation type="submission" date="2016-10" db="EMBL/GenBank/DDBJ databases">
        <authorList>
            <person name="de Groot N.N."/>
        </authorList>
    </citation>
    <scope>NUCLEOTIDE SEQUENCE [LARGE SCALE GENOMIC DNA]</scope>
    <source>
        <strain evidence="7 8">DSM 2784</strain>
    </source>
</reference>
<dbReference type="PANTHER" id="PTHR43758">
    <property type="entry name" value="7,8-DIHYDRO-8-OXOGUANINE TRIPHOSPHATASE"/>
    <property type="match status" value="1"/>
</dbReference>
<dbReference type="PANTHER" id="PTHR43758:SF2">
    <property type="entry name" value="OXIDIZED PURINE NUCLEOSIDE TRIPHOSPHATE HYDROLASE"/>
    <property type="match status" value="1"/>
</dbReference>
<dbReference type="AlphaFoldDB" id="A0A1G5S006"/>
<dbReference type="PROSITE" id="PS00893">
    <property type="entry name" value="NUDIX_BOX"/>
    <property type="match status" value="1"/>
</dbReference>
<dbReference type="OrthoDB" id="9804563at2"/>
<dbReference type="PRINTS" id="PR01402">
    <property type="entry name" value="MUTATORMUTX"/>
</dbReference>
<comment type="similarity">
    <text evidence="2">Belongs to the Nudix hydrolase family.</text>
</comment>
<name>A0A1G5S006_9FIRM</name>
<keyword evidence="5" id="KW-0460">Magnesium</keyword>
<evidence type="ECO:0000256" key="3">
    <source>
        <dbReference type="ARBA" id="ARBA00022723"/>
    </source>
</evidence>
<organism evidence="7 8">
    <name type="scientific">Acidaminobacter hydrogenoformans DSM 2784</name>
    <dbReference type="NCBI Taxonomy" id="1120920"/>
    <lineage>
        <taxon>Bacteria</taxon>
        <taxon>Bacillati</taxon>
        <taxon>Bacillota</taxon>
        <taxon>Clostridia</taxon>
        <taxon>Peptostreptococcales</taxon>
        <taxon>Acidaminobacteraceae</taxon>
        <taxon>Acidaminobacter</taxon>
    </lineage>
</organism>
<keyword evidence="3" id="KW-0479">Metal-binding</keyword>
<dbReference type="GO" id="GO:0006281">
    <property type="term" value="P:DNA repair"/>
    <property type="evidence" value="ECO:0007669"/>
    <property type="project" value="InterPro"/>
</dbReference>
<dbReference type="RefSeq" id="WP_092590271.1">
    <property type="nucleotide sequence ID" value="NZ_FMWL01000005.1"/>
</dbReference>
<evidence type="ECO:0000256" key="2">
    <source>
        <dbReference type="ARBA" id="ARBA00005582"/>
    </source>
</evidence>
<dbReference type="InterPro" id="IPR003562">
    <property type="entry name" value="Mutator_MutX_prot"/>
</dbReference>
<dbReference type="SUPFAM" id="SSF55811">
    <property type="entry name" value="Nudix"/>
    <property type="match status" value="1"/>
</dbReference>
<dbReference type="InterPro" id="IPR020084">
    <property type="entry name" value="NUDIX_hydrolase_CS"/>
</dbReference>
<dbReference type="GO" id="GO:0008413">
    <property type="term" value="F:8-oxo-7,8-dihydroguanosine triphosphate pyrophosphatase activity"/>
    <property type="evidence" value="ECO:0007669"/>
    <property type="project" value="InterPro"/>
</dbReference>
<evidence type="ECO:0000313" key="7">
    <source>
        <dbReference type="EMBL" id="SCZ78919.1"/>
    </source>
</evidence>
<accession>A0A1G5S006</accession>
<dbReference type="InterPro" id="IPR015797">
    <property type="entry name" value="NUDIX_hydrolase-like_dom_sf"/>
</dbReference>
<dbReference type="Pfam" id="PF00293">
    <property type="entry name" value="NUDIX"/>
    <property type="match status" value="1"/>
</dbReference>
<feature type="domain" description="Nudix hydrolase" evidence="6">
    <location>
        <begin position="1"/>
        <end position="129"/>
    </location>
</feature>
<evidence type="ECO:0000256" key="4">
    <source>
        <dbReference type="ARBA" id="ARBA00022801"/>
    </source>
</evidence>
<keyword evidence="8" id="KW-1185">Reference proteome</keyword>
<proteinExistence type="inferred from homology"/>
<evidence type="ECO:0000313" key="8">
    <source>
        <dbReference type="Proteomes" id="UP000199208"/>
    </source>
</evidence>
<dbReference type="STRING" id="1120920.SAMN03080599_01507"/>
<dbReference type="GO" id="GO:0005737">
    <property type="term" value="C:cytoplasm"/>
    <property type="evidence" value="ECO:0007669"/>
    <property type="project" value="TreeGrafter"/>
</dbReference>
<dbReference type="CDD" id="cd18886">
    <property type="entry name" value="NUDIX_MutT_Nudt1"/>
    <property type="match status" value="1"/>
</dbReference>
<protein>
    <submittedName>
        <fullName evidence="7">8-oxo-dGTP diphosphatase</fullName>
    </submittedName>
</protein>
<dbReference type="GO" id="GO:0046872">
    <property type="term" value="F:metal ion binding"/>
    <property type="evidence" value="ECO:0007669"/>
    <property type="project" value="UniProtKB-KW"/>
</dbReference>
<evidence type="ECO:0000259" key="6">
    <source>
        <dbReference type="PROSITE" id="PS51462"/>
    </source>
</evidence>
<keyword evidence="4" id="KW-0378">Hydrolase</keyword>
<gene>
    <name evidence="7" type="ORF">SAMN03080599_01507</name>
</gene>
<evidence type="ECO:0000256" key="1">
    <source>
        <dbReference type="ARBA" id="ARBA00001946"/>
    </source>
</evidence>
<sequence>MKLAVLCYVENEGRVLMLHRNKRKNDYHLGKWNGLGGKFLPGESPEDCLLREVREESGLSPESYSLRGFITFPLFDGAEDWYTFVYTAKTAQSEVTDPEEGTLAWIPKDEVLSLKLWEGDRIFLDWVFNREALFSAVFRYEAGVFKDYEVVFYSGST</sequence>
<dbReference type="Gene3D" id="3.90.79.10">
    <property type="entry name" value="Nucleoside Triphosphate Pyrophosphohydrolase"/>
    <property type="match status" value="1"/>
</dbReference>
<evidence type="ECO:0000256" key="5">
    <source>
        <dbReference type="ARBA" id="ARBA00022842"/>
    </source>
</evidence>
<dbReference type="EMBL" id="FMWL01000005">
    <property type="protein sequence ID" value="SCZ78919.1"/>
    <property type="molecule type" value="Genomic_DNA"/>
</dbReference>
<dbReference type="InterPro" id="IPR000086">
    <property type="entry name" value="NUDIX_hydrolase_dom"/>
</dbReference>
<dbReference type="PROSITE" id="PS51462">
    <property type="entry name" value="NUDIX"/>
    <property type="match status" value="1"/>
</dbReference>
<comment type="cofactor">
    <cofactor evidence="1">
        <name>Mg(2+)</name>
        <dbReference type="ChEBI" id="CHEBI:18420"/>
    </cofactor>
</comment>